<dbReference type="Pfam" id="PF01066">
    <property type="entry name" value="CDP-OH_P_transf"/>
    <property type="match status" value="1"/>
</dbReference>
<keyword evidence="12" id="KW-0443">Lipid metabolism</keyword>
<evidence type="ECO:0000256" key="13">
    <source>
        <dbReference type="ARBA" id="ARBA00023136"/>
    </source>
</evidence>
<keyword evidence="8 17" id="KW-0808">Transferase</keyword>
<dbReference type="Gene3D" id="1.20.120.1760">
    <property type="match status" value="1"/>
</dbReference>
<feature type="transmembrane region" description="Helical" evidence="18">
    <location>
        <begin position="20"/>
        <end position="39"/>
    </location>
</feature>
<reference evidence="19 20" key="1">
    <citation type="submission" date="2015-08" db="EMBL/GenBank/DDBJ databases">
        <authorList>
            <person name="Babu N.S."/>
            <person name="Beckwith C.J."/>
            <person name="Beseler K.G."/>
            <person name="Brison A."/>
            <person name="Carone J.V."/>
            <person name="Caskin T.P."/>
            <person name="Diamond M."/>
            <person name="Durham M.E."/>
            <person name="Foxe J.M."/>
            <person name="Go M."/>
            <person name="Henderson B.A."/>
            <person name="Jones I.B."/>
            <person name="McGettigan J.A."/>
            <person name="Micheletti S.J."/>
            <person name="Nasrallah M.E."/>
            <person name="Ortiz D."/>
            <person name="Piller C.R."/>
            <person name="Privatt S.R."/>
            <person name="Schneider S.L."/>
            <person name="Sharp S."/>
            <person name="Smith T.C."/>
            <person name="Stanton J.D."/>
            <person name="Ullery H.E."/>
            <person name="Wilson R.J."/>
            <person name="Serrano M.G."/>
            <person name="Buck G."/>
            <person name="Lee V."/>
            <person name="Wang Y."/>
            <person name="Carvalho R."/>
            <person name="Voegtly L."/>
            <person name="Shi R."/>
            <person name="Duckworth R."/>
            <person name="Johnson A."/>
            <person name="Loviza R."/>
            <person name="Walstead R."/>
            <person name="Shah Z."/>
            <person name="Kiflezghi M."/>
            <person name="Wade K."/>
            <person name="Ball S.L."/>
            <person name="Bradley K.W."/>
            <person name="Asai D.J."/>
            <person name="Bowman C.A."/>
            <person name="Russell D.A."/>
            <person name="Pope W.H."/>
            <person name="Jacobs-Sera D."/>
            <person name="Hendrix R.W."/>
            <person name="Hatfull G.F."/>
        </authorList>
    </citation>
    <scope>NUCLEOTIDE SEQUENCE [LARGE SCALE GENOMIC DNA]</scope>
    <source>
        <strain evidence="19 20">DSM 27710</strain>
    </source>
</reference>
<dbReference type="AlphaFoldDB" id="A0A0K1PF44"/>
<dbReference type="InterPro" id="IPR043130">
    <property type="entry name" value="CDP-OH_PTrfase_TM_dom"/>
</dbReference>
<evidence type="ECO:0000256" key="5">
    <source>
        <dbReference type="ARBA" id="ARBA00013174"/>
    </source>
</evidence>
<accession>A0A0K1PF44</accession>
<evidence type="ECO:0000256" key="7">
    <source>
        <dbReference type="ARBA" id="ARBA00022516"/>
    </source>
</evidence>
<evidence type="ECO:0000256" key="10">
    <source>
        <dbReference type="ARBA" id="ARBA00022824"/>
    </source>
</evidence>
<dbReference type="InterPro" id="IPR050324">
    <property type="entry name" value="CDP-alcohol_PTase-I"/>
</dbReference>
<dbReference type="InterPro" id="IPR000462">
    <property type="entry name" value="CDP-OH_P_trans"/>
</dbReference>
<evidence type="ECO:0000313" key="20">
    <source>
        <dbReference type="Proteomes" id="UP000055590"/>
    </source>
</evidence>
<organism evidence="19 20">
    <name type="scientific">Vulgatibacter incomptus</name>
    <dbReference type="NCBI Taxonomy" id="1391653"/>
    <lineage>
        <taxon>Bacteria</taxon>
        <taxon>Pseudomonadati</taxon>
        <taxon>Myxococcota</taxon>
        <taxon>Myxococcia</taxon>
        <taxon>Myxococcales</taxon>
        <taxon>Cystobacterineae</taxon>
        <taxon>Vulgatibacteraceae</taxon>
        <taxon>Vulgatibacter</taxon>
    </lineage>
</organism>
<evidence type="ECO:0000256" key="9">
    <source>
        <dbReference type="ARBA" id="ARBA00022692"/>
    </source>
</evidence>
<dbReference type="PROSITE" id="PS00379">
    <property type="entry name" value="CDP_ALCOHOL_P_TRANSF"/>
    <property type="match status" value="1"/>
</dbReference>
<evidence type="ECO:0000256" key="15">
    <source>
        <dbReference type="ARBA" id="ARBA00023264"/>
    </source>
</evidence>
<dbReference type="GO" id="GO:0005737">
    <property type="term" value="C:cytoplasm"/>
    <property type="evidence" value="ECO:0007669"/>
    <property type="project" value="UniProtKB-ARBA"/>
</dbReference>
<dbReference type="PANTHER" id="PTHR14269:SF61">
    <property type="entry name" value="CDP-DIACYLGLYCEROL--SERINE O-PHOSPHATIDYLTRANSFERASE"/>
    <property type="match status" value="1"/>
</dbReference>
<comment type="subcellular location">
    <subcellularLocation>
        <location evidence="2">Endoplasmic reticulum membrane</location>
        <topology evidence="2">Multi-pass membrane protein</topology>
    </subcellularLocation>
</comment>
<evidence type="ECO:0000256" key="18">
    <source>
        <dbReference type="SAM" id="Phobius"/>
    </source>
</evidence>
<feature type="transmembrane region" description="Helical" evidence="18">
    <location>
        <begin position="45"/>
        <end position="64"/>
    </location>
</feature>
<proteinExistence type="inferred from homology"/>
<evidence type="ECO:0000256" key="4">
    <source>
        <dbReference type="ARBA" id="ARBA00010441"/>
    </source>
</evidence>
<comment type="similarity">
    <text evidence="4 17">Belongs to the CDP-alcohol phosphatidyltransferase class-I family.</text>
</comment>
<dbReference type="FunFam" id="1.20.120.1760:FF:000022">
    <property type="entry name" value="CDP-diacylglycerol--serine O-phosphatidyltransferase"/>
    <property type="match status" value="1"/>
</dbReference>
<dbReference type="NCBIfam" id="TIGR00473">
    <property type="entry name" value="pssA"/>
    <property type="match status" value="1"/>
</dbReference>
<evidence type="ECO:0000256" key="14">
    <source>
        <dbReference type="ARBA" id="ARBA00023209"/>
    </source>
</evidence>
<evidence type="ECO:0000256" key="2">
    <source>
        <dbReference type="ARBA" id="ARBA00004477"/>
    </source>
</evidence>
<keyword evidence="10" id="KW-0256">Endoplasmic reticulum</keyword>
<keyword evidence="20" id="KW-1185">Reference proteome</keyword>
<evidence type="ECO:0000313" key="19">
    <source>
        <dbReference type="EMBL" id="AKU91719.1"/>
    </source>
</evidence>
<protein>
    <recommendedName>
        <fullName evidence="6">CDP-diacylglycerol--serine O-phosphatidyltransferase</fullName>
        <ecNumber evidence="5">2.7.8.8</ecNumber>
    </recommendedName>
    <alternativeName>
        <fullName evidence="16">Phosphatidylserine synthase</fullName>
    </alternativeName>
</protein>
<dbReference type="GO" id="GO:0003882">
    <property type="term" value="F:CDP-diacylglycerol-serine O-phosphatidyltransferase activity"/>
    <property type="evidence" value="ECO:0007669"/>
    <property type="project" value="UniProtKB-EC"/>
</dbReference>
<name>A0A0K1PF44_9BACT</name>
<evidence type="ECO:0000256" key="3">
    <source>
        <dbReference type="ARBA" id="ARBA00005189"/>
    </source>
</evidence>
<dbReference type="GO" id="GO:0031090">
    <property type="term" value="C:organelle membrane"/>
    <property type="evidence" value="ECO:0007669"/>
    <property type="project" value="UniProtKB-ARBA"/>
</dbReference>
<dbReference type="KEGG" id="vin:AKJ08_2106"/>
<evidence type="ECO:0000256" key="11">
    <source>
        <dbReference type="ARBA" id="ARBA00022989"/>
    </source>
</evidence>
<evidence type="ECO:0000256" key="17">
    <source>
        <dbReference type="RuleBase" id="RU003750"/>
    </source>
</evidence>
<dbReference type="InterPro" id="IPR004533">
    <property type="entry name" value="CDP-diaglyc--ser_O-PTrfase"/>
</dbReference>
<dbReference type="PATRIC" id="fig|1391653.3.peg.2202"/>
<gene>
    <name evidence="19" type="ORF">AKJ08_2106</name>
</gene>
<dbReference type="Proteomes" id="UP000055590">
    <property type="component" value="Chromosome"/>
</dbReference>
<evidence type="ECO:0000256" key="6">
    <source>
        <dbReference type="ARBA" id="ARBA00017171"/>
    </source>
</evidence>
<dbReference type="EMBL" id="CP012332">
    <property type="protein sequence ID" value="AKU91719.1"/>
    <property type="molecule type" value="Genomic_DNA"/>
</dbReference>
<keyword evidence="15" id="KW-1208">Phospholipid metabolism</keyword>
<keyword evidence="7" id="KW-0444">Lipid biosynthesis</keyword>
<dbReference type="InterPro" id="IPR048254">
    <property type="entry name" value="CDP_ALCOHOL_P_TRANSF_CS"/>
</dbReference>
<keyword evidence="13 18" id="KW-0472">Membrane</keyword>
<dbReference type="PANTHER" id="PTHR14269">
    <property type="entry name" value="CDP-DIACYLGLYCEROL--GLYCEROL-3-PHOSPHATE 3-PHOSPHATIDYLTRANSFERASE-RELATED"/>
    <property type="match status" value="1"/>
</dbReference>
<evidence type="ECO:0000256" key="16">
    <source>
        <dbReference type="ARBA" id="ARBA00032361"/>
    </source>
</evidence>
<feature type="transmembrane region" description="Helical" evidence="18">
    <location>
        <begin position="149"/>
        <end position="168"/>
    </location>
</feature>
<keyword evidence="11 18" id="KW-1133">Transmembrane helix</keyword>
<evidence type="ECO:0000256" key="12">
    <source>
        <dbReference type="ARBA" id="ARBA00023098"/>
    </source>
</evidence>
<feature type="transmembrane region" description="Helical" evidence="18">
    <location>
        <begin position="180"/>
        <end position="199"/>
    </location>
</feature>
<feature type="transmembrane region" description="Helical" evidence="18">
    <location>
        <begin position="85"/>
        <end position="104"/>
    </location>
</feature>
<sequence>MPREHRRHLNMIRDFQPADLITLLNGFSGMGAVLAILRYQGDRNVHALWTAFILLPIALIFDMADGWIARKQGRVSALGQELDSLADLISFGVAPASLAFALGMDGGWDAVVLLYFVGCGISRLARFNATAAELADVRGKVKYFEGTPIPTSLVLVALLAVLAGNGLVGDHLPLRSTKLWFWEIHWLVLLWGLSGTAMISKTLRIPKP</sequence>
<dbReference type="GO" id="GO:0046474">
    <property type="term" value="P:glycerophospholipid biosynthetic process"/>
    <property type="evidence" value="ECO:0007669"/>
    <property type="project" value="UniProtKB-ARBA"/>
</dbReference>
<comment type="catalytic activity">
    <reaction evidence="1">
        <text>a CDP-1,2-diacyl-sn-glycerol + L-serine = a 1,2-diacyl-sn-glycero-3-phospho-L-serine + CMP + H(+)</text>
        <dbReference type="Rhea" id="RHEA:16913"/>
        <dbReference type="ChEBI" id="CHEBI:15378"/>
        <dbReference type="ChEBI" id="CHEBI:33384"/>
        <dbReference type="ChEBI" id="CHEBI:57262"/>
        <dbReference type="ChEBI" id="CHEBI:58332"/>
        <dbReference type="ChEBI" id="CHEBI:60377"/>
        <dbReference type="EC" id="2.7.8.8"/>
    </reaction>
</comment>
<evidence type="ECO:0000256" key="1">
    <source>
        <dbReference type="ARBA" id="ARBA00000287"/>
    </source>
</evidence>
<keyword evidence="14" id="KW-0594">Phospholipid biosynthesis</keyword>
<dbReference type="EC" id="2.7.8.8" evidence="5"/>
<evidence type="ECO:0000256" key="8">
    <source>
        <dbReference type="ARBA" id="ARBA00022679"/>
    </source>
</evidence>
<dbReference type="STRING" id="1391653.AKJ08_2106"/>
<comment type="pathway">
    <text evidence="3">Lipid metabolism.</text>
</comment>
<keyword evidence="9 18" id="KW-0812">Transmembrane</keyword>